<feature type="domain" description="PIN" evidence="2">
    <location>
        <begin position="6"/>
        <end position="123"/>
    </location>
</feature>
<gene>
    <name evidence="3" type="ORF">D9R14_09915</name>
</gene>
<dbReference type="InterPro" id="IPR044153">
    <property type="entry name" value="PIN_Pae0151-like"/>
</dbReference>
<dbReference type="Gene3D" id="3.40.50.1010">
    <property type="entry name" value="5'-nuclease"/>
    <property type="match status" value="1"/>
</dbReference>
<organism evidence="3 4">
    <name type="scientific">Xanthobacter tagetidis</name>
    <dbReference type="NCBI Taxonomy" id="60216"/>
    <lineage>
        <taxon>Bacteria</taxon>
        <taxon>Pseudomonadati</taxon>
        <taxon>Pseudomonadota</taxon>
        <taxon>Alphaproteobacteria</taxon>
        <taxon>Hyphomicrobiales</taxon>
        <taxon>Xanthobacteraceae</taxon>
        <taxon>Xanthobacter</taxon>
    </lineage>
</organism>
<dbReference type="InterPro" id="IPR029060">
    <property type="entry name" value="PIN-like_dom_sf"/>
</dbReference>
<evidence type="ECO:0000313" key="3">
    <source>
        <dbReference type="EMBL" id="RLP79137.1"/>
    </source>
</evidence>
<dbReference type="SUPFAM" id="SSF88723">
    <property type="entry name" value="PIN domain-like"/>
    <property type="match status" value="1"/>
</dbReference>
<evidence type="ECO:0000313" key="4">
    <source>
        <dbReference type="Proteomes" id="UP000269692"/>
    </source>
</evidence>
<dbReference type="EMBL" id="RCTF01000006">
    <property type="protein sequence ID" value="RLP79137.1"/>
    <property type="molecule type" value="Genomic_DNA"/>
</dbReference>
<dbReference type="RefSeq" id="WP_121623152.1">
    <property type="nucleotide sequence ID" value="NZ_JACIIW010000002.1"/>
</dbReference>
<evidence type="ECO:0000259" key="2">
    <source>
        <dbReference type="Pfam" id="PF01850"/>
    </source>
</evidence>
<proteinExistence type="predicted"/>
<dbReference type="PANTHER" id="PTHR35901">
    <property type="entry name" value="RIBONUCLEASE VAPC3"/>
    <property type="match status" value="1"/>
</dbReference>
<protein>
    <submittedName>
        <fullName evidence="3">PIN domain-containing protein</fullName>
    </submittedName>
</protein>
<reference evidence="3 4" key="1">
    <citation type="submission" date="2018-10" db="EMBL/GenBank/DDBJ databases">
        <title>Xanthobacter tagetidis genome sequencing and assembly.</title>
        <authorList>
            <person name="Maclea K.S."/>
            <person name="Goen A.E."/>
            <person name="Fatima S.A."/>
        </authorList>
    </citation>
    <scope>NUCLEOTIDE SEQUENCE [LARGE SCALE GENOMIC DNA]</scope>
    <source>
        <strain evidence="3 4">ATCC 700314</strain>
    </source>
</reference>
<keyword evidence="1" id="KW-0460">Magnesium</keyword>
<dbReference type="Pfam" id="PF01850">
    <property type="entry name" value="PIN"/>
    <property type="match status" value="1"/>
</dbReference>
<keyword evidence="4" id="KW-1185">Reference proteome</keyword>
<name>A0A3L7AFV9_9HYPH</name>
<dbReference type="InterPro" id="IPR002716">
    <property type="entry name" value="PIN_dom"/>
</dbReference>
<dbReference type="OrthoDB" id="1524147at2"/>
<dbReference type="AlphaFoldDB" id="A0A3L7AFV9"/>
<dbReference type="CDD" id="cd09873">
    <property type="entry name" value="PIN_Pae0151-like"/>
    <property type="match status" value="1"/>
</dbReference>
<dbReference type="PANTHER" id="PTHR35901:SF1">
    <property type="entry name" value="EXONUCLEASE VAPC9"/>
    <property type="match status" value="1"/>
</dbReference>
<dbReference type="InterPro" id="IPR051619">
    <property type="entry name" value="TypeII_TA_RNase_PINc/VapC"/>
</dbReference>
<dbReference type="Proteomes" id="UP000269692">
    <property type="component" value="Unassembled WGS sequence"/>
</dbReference>
<comment type="caution">
    <text evidence="3">The sequence shown here is derived from an EMBL/GenBank/DDBJ whole genome shotgun (WGS) entry which is preliminary data.</text>
</comment>
<accession>A0A3L7AFV9</accession>
<evidence type="ECO:0000256" key="1">
    <source>
        <dbReference type="ARBA" id="ARBA00022842"/>
    </source>
</evidence>
<sequence length="142" mass="16259">MRDRFVIDASVVVKWFIEEEGSERAEQLLDARVDLYAPRILLGEVANALWKSVRRGEVPMPLAEEALRRLPRTIRFLFDTDDILTDVLQMAVALDHPIYDCLYVAGARRRELSLVTADARLIRKFSASPYASTILPLSEWRA</sequence>